<comment type="caution">
    <text evidence="1">The sequence shown here is derived from an EMBL/GenBank/DDBJ whole genome shotgun (WGS) entry which is preliminary data.</text>
</comment>
<dbReference type="AlphaFoldDB" id="A0A1F6MRM8"/>
<evidence type="ECO:0000313" key="2">
    <source>
        <dbReference type="Proteomes" id="UP000178347"/>
    </source>
</evidence>
<accession>A0A1F6MRM8</accession>
<dbReference type="EMBL" id="MFQN01000023">
    <property type="protein sequence ID" value="OGH74208.1"/>
    <property type="molecule type" value="Genomic_DNA"/>
</dbReference>
<dbReference type="Proteomes" id="UP000178347">
    <property type="component" value="Unassembled WGS sequence"/>
</dbReference>
<evidence type="ECO:0000313" key="1">
    <source>
        <dbReference type="EMBL" id="OGH74208.1"/>
    </source>
</evidence>
<dbReference type="STRING" id="1798692.A3G00_02275"/>
<sequence length="108" mass="12279">MKSAIITLKTDPIVKTKAQKVAADLGFSLSAVLNGFLVEFIHKKEIHFGDRAEEPSEHLKEMIRESEEDYKNGWVSPAFDNAGDAVDWLDNPNRKYVRDFQPDVSEKN</sequence>
<gene>
    <name evidence="1" type="ORF">A3G00_02275</name>
</gene>
<evidence type="ECO:0008006" key="3">
    <source>
        <dbReference type="Google" id="ProtNLM"/>
    </source>
</evidence>
<dbReference type="InterPro" id="IPR013321">
    <property type="entry name" value="Arc_rbn_hlx_hlx"/>
</dbReference>
<dbReference type="GO" id="GO:0006355">
    <property type="term" value="P:regulation of DNA-templated transcription"/>
    <property type="evidence" value="ECO:0007669"/>
    <property type="project" value="InterPro"/>
</dbReference>
<reference evidence="1 2" key="1">
    <citation type="journal article" date="2016" name="Nat. Commun.">
        <title>Thousands of microbial genomes shed light on interconnected biogeochemical processes in an aquifer system.</title>
        <authorList>
            <person name="Anantharaman K."/>
            <person name="Brown C.T."/>
            <person name="Hug L.A."/>
            <person name="Sharon I."/>
            <person name="Castelle C.J."/>
            <person name="Probst A.J."/>
            <person name="Thomas B.C."/>
            <person name="Singh A."/>
            <person name="Wilkins M.J."/>
            <person name="Karaoz U."/>
            <person name="Brodie E.L."/>
            <person name="Williams K.H."/>
            <person name="Hubbard S.S."/>
            <person name="Banfield J.F."/>
        </authorList>
    </citation>
    <scope>NUCLEOTIDE SEQUENCE [LARGE SCALE GENOMIC DNA]</scope>
</reference>
<organism evidence="1 2">
    <name type="scientific">Candidatus Magasanikbacteria bacterium RIFCSPLOWO2_12_FULL_43_12</name>
    <dbReference type="NCBI Taxonomy" id="1798692"/>
    <lineage>
        <taxon>Bacteria</taxon>
        <taxon>Candidatus Magasanikiibacteriota</taxon>
    </lineage>
</organism>
<proteinExistence type="predicted"/>
<dbReference type="Gene3D" id="1.10.1220.10">
    <property type="entry name" value="Met repressor-like"/>
    <property type="match status" value="1"/>
</dbReference>
<protein>
    <recommendedName>
        <fullName evidence="3">Damage-inducible protein J</fullName>
    </recommendedName>
</protein>
<name>A0A1F6MRM8_9BACT</name>